<dbReference type="CDD" id="cd15761">
    <property type="entry name" value="FYVE1_Vac1p_like"/>
    <property type="match status" value="1"/>
</dbReference>
<evidence type="ECO:0000256" key="6">
    <source>
        <dbReference type="PROSITE-ProRule" id="PRU00042"/>
    </source>
</evidence>
<keyword evidence="2" id="KW-0227">DNA damage</keyword>
<dbReference type="Gene3D" id="3.30.40.10">
    <property type="entry name" value="Zinc/RING finger domain, C3HC4 (zinc finger)"/>
    <property type="match status" value="1"/>
</dbReference>
<feature type="region of interest" description="Disordered" evidence="8">
    <location>
        <begin position="471"/>
        <end position="493"/>
    </location>
</feature>
<evidence type="ECO:0000256" key="3">
    <source>
        <dbReference type="ARBA" id="ARBA00022771"/>
    </source>
</evidence>
<dbReference type="PROSITE" id="PS50157">
    <property type="entry name" value="ZINC_FINGER_C2H2_2"/>
    <property type="match status" value="1"/>
</dbReference>
<dbReference type="InterPro" id="IPR052727">
    <property type="entry name" value="Rab4/Rab5_effector"/>
</dbReference>
<sequence>MSFVQEAYFYPNTSFPSDSLPSGNSQPESLLYDDSIKLECPICNEAMISLAQLNQHLDDVHSEESNAKKDVILNWFKNAQSTIMKPLSKAKLASLPNQLSHTVTQTVINKLSEIDALDEGSELVTRSHWQRESENDQCSHSNCGKTVNLRNGKYNCRKCGKLFCEAHCHLQMKLSRQALHDPVNGYWSRVCNNCYKSREGYLDDQGVVSSRTEEFKQNRVLCTEKAHLEGNRLEKRLEKLAKVYATKIKTGNSAQGGLAPPLTLKHRRRASEQSIVKWEDDASNQDAKRNDLIVLLSERLRTVSTTVVYADASSTRNVLRKSHYIRAIMQKTMNKILLAKYASAKNVEMQRREYIEEVSKTPQIVMFYQKLTKVRSAIDQTLPKFQEMLVMLKSQEIVNQTHADYQVAARTRKELLEYFTQFDAISKKINSLATNSETQRRLHSNIYLAANQYLQQVMLPLSALPKIFKKDLQDQHSPQQPQQQAQQQQKSLPINKVQGDEETDSAGDILAAIATRRNRSLSVSSSKSTRSTKSAKGEKLRQQLGVLEEQEKLVEEYISKATRKRKIEDVQTLKASLDELRQEIDIKKQQLVELS</sequence>
<keyword evidence="7" id="KW-0175">Coiled coil</keyword>
<evidence type="ECO:0000256" key="1">
    <source>
        <dbReference type="ARBA" id="ARBA00022723"/>
    </source>
</evidence>
<dbReference type="Pfam" id="PF11464">
    <property type="entry name" value="Rbsn"/>
    <property type="match status" value="1"/>
</dbReference>
<proteinExistence type="predicted"/>
<evidence type="ECO:0000259" key="9">
    <source>
        <dbReference type="PROSITE" id="PS50157"/>
    </source>
</evidence>
<dbReference type="SMART" id="SM00064">
    <property type="entry name" value="FYVE"/>
    <property type="match status" value="1"/>
</dbReference>
<dbReference type="InterPro" id="IPR017455">
    <property type="entry name" value="Znf_FYVE-rel"/>
</dbReference>
<keyword evidence="5" id="KW-0234">DNA repair</keyword>
<dbReference type="InterPro" id="IPR021565">
    <property type="entry name" value="Rbsn_Rab-bd"/>
</dbReference>
<accession>A0A9N9BFM5</accession>
<evidence type="ECO:0000313" key="12">
    <source>
        <dbReference type="Proteomes" id="UP000789572"/>
    </source>
</evidence>
<dbReference type="OrthoDB" id="166134at2759"/>
<feature type="domain" description="C2H2-type" evidence="9">
    <location>
        <begin position="38"/>
        <end position="66"/>
    </location>
</feature>
<dbReference type="InterPro" id="IPR013083">
    <property type="entry name" value="Znf_RING/FYVE/PHD"/>
</dbReference>
<evidence type="ECO:0000256" key="8">
    <source>
        <dbReference type="SAM" id="MobiDB-lite"/>
    </source>
</evidence>
<dbReference type="PROSITE" id="PS00028">
    <property type="entry name" value="ZINC_FINGER_C2H2_1"/>
    <property type="match status" value="1"/>
</dbReference>
<dbReference type="SMART" id="SM00734">
    <property type="entry name" value="ZnF_Rad18"/>
    <property type="match status" value="1"/>
</dbReference>
<dbReference type="AlphaFoldDB" id="A0A9N9BFM5"/>
<feature type="compositionally biased region" description="Low complexity" evidence="8">
    <location>
        <begin position="520"/>
        <end position="534"/>
    </location>
</feature>
<keyword evidence="12" id="KW-1185">Reference proteome</keyword>
<keyword evidence="4" id="KW-0862">Zinc</keyword>
<organism evidence="11 12">
    <name type="scientific">Paraglomus occultum</name>
    <dbReference type="NCBI Taxonomy" id="144539"/>
    <lineage>
        <taxon>Eukaryota</taxon>
        <taxon>Fungi</taxon>
        <taxon>Fungi incertae sedis</taxon>
        <taxon>Mucoromycota</taxon>
        <taxon>Glomeromycotina</taxon>
        <taxon>Glomeromycetes</taxon>
        <taxon>Paraglomerales</taxon>
        <taxon>Paraglomeraceae</taxon>
        <taxon>Paraglomus</taxon>
    </lineage>
</organism>
<feature type="region of interest" description="Disordered" evidence="8">
    <location>
        <begin position="520"/>
        <end position="541"/>
    </location>
</feature>
<dbReference type="InterPro" id="IPR011011">
    <property type="entry name" value="Znf_FYVE_PHD"/>
</dbReference>
<dbReference type="InterPro" id="IPR006642">
    <property type="entry name" value="Rad18_UBZ4"/>
</dbReference>
<dbReference type="GO" id="GO:0006281">
    <property type="term" value="P:DNA repair"/>
    <property type="evidence" value="ECO:0007669"/>
    <property type="project" value="UniProtKB-KW"/>
</dbReference>
<keyword evidence="1" id="KW-0479">Metal-binding</keyword>
<dbReference type="GO" id="GO:0003677">
    <property type="term" value="F:DNA binding"/>
    <property type="evidence" value="ECO:0007669"/>
    <property type="project" value="InterPro"/>
</dbReference>
<dbReference type="InterPro" id="IPR000306">
    <property type="entry name" value="Znf_FYVE"/>
</dbReference>
<dbReference type="SUPFAM" id="SSF140125">
    <property type="entry name" value="Rabenosyn-5 Rab-binding domain-like"/>
    <property type="match status" value="1"/>
</dbReference>
<dbReference type="InterPro" id="IPR036531">
    <property type="entry name" value="Rbsn_Rab-bd_sf"/>
</dbReference>
<feature type="compositionally biased region" description="Low complexity" evidence="8">
    <location>
        <begin position="475"/>
        <end position="489"/>
    </location>
</feature>
<dbReference type="Proteomes" id="UP000789572">
    <property type="component" value="Unassembled WGS sequence"/>
</dbReference>
<evidence type="ECO:0000256" key="7">
    <source>
        <dbReference type="SAM" id="Coils"/>
    </source>
</evidence>
<dbReference type="PANTHER" id="PTHR13510">
    <property type="entry name" value="FYVE-FINGER-CONTAINING RAB5 EFFECTOR PROTEIN RABENOSYN-5-RELATED"/>
    <property type="match status" value="1"/>
</dbReference>
<dbReference type="EMBL" id="CAJVPJ010000874">
    <property type="protein sequence ID" value="CAG8562141.1"/>
    <property type="molecule type" value="Genomic_DNA"/>
</dbReference>
<name>A0A9N9BFM5_9GLOM</name>
<evidence type="ECO:0000256" key="5">
    <source>
        <dbReference type="ARBA" id="ARBA00023204"/>
    </source>
</evidence>
<feature type="domain" description="FYVE-type" evidence="10">
    <location>
        <begin position="134"/>
        <end position="199"/>
    </location>
</feature>
<evidence type="ECO:0000313" key="11">
    <source>
        <dbReference type="EMBL" id="CAG8562141.1"/>
    </source>
</evidence>
<protein>
    <submittedName>
        <fullName evidence="11">8702_t:CDS:1</fullName>
    </submittedName>
</protein>
<dbReference type="SUPFAM" id="SSF57903">
    <property type="entry name" value="FYVE/PHD zinc finger"/>
    <property type="match status" value="1"/>
</dbReference>
<dbReference type="PANTHER" id="PTHR13510:SF44">
    <property type="entry name" value="RABENOSYN-5"/>
    <property type="match status" value="1"/>
</dbReference>
<comment type="caution">
    <text evidence="11">The sequence shown here is derived from an EMBL/GenBank/DDBJ whole genome shotgun (WGS) entry which is preliminary data.</text>
</comment>
<reference evidence="11" key="1">
    <citation type="submission" date="2021-06" db="EMBL/GenBank/DDBJ databases">
        <authorList>
            <person name="Kallberg Y."/>
            <person name="Tangrot J."/>
            <person name="Rosling A."/>
        </authorList>
    </citation>
    <scope>NUCLEOTIDE SEQUENCE</scope>
    <source>
        <strain evidence="11">IA702</strain>
    </source>
</reference>
<dbReference type="Gene3D" id="3.30.160.60">
    <property type="entry name" value="Classic Zinc Finger"/>
    <property type="match status" value="1"/>
</dbReference>
<dbReference type="InterPro" id="IPR013087">
    <property type="entry name" value="Znf_C2H2_type"/>
</dbReference>
<dbReference type="PROSITE" id="PS50178">
    <property type="entry name" value="ZF_FYVE"/>
    <property type="match status" value="1"/>
</dbReference>
<evidence type="ECO:0000259" key="10">
    <source>
        <dbReference type="PROSITE" id="PS50178"/>
    </source>
</evidence>
<dbReference type="GO" id="GO:0008270">
    <property type="term" value="F:zinc ion binding"/>
    <property type="evidence" value="ECO:0007669"/>
    <property type="project" value="UniProtKB-KW"/>
</dbReference>
<evidence type="ECO:0000256" key="2">
    <source>
        <dbReference type="ARBA" id="ARBA00022763"/>
    </source>
</evidence>
<gene>
    <name evidence="11" type="ORF">POCULU_LOCUS5564</name>
</gene>
<dbReference type="Pfam" id="PF01363">
    <property type="entry name" value="FYVE"/>
    <property type="match status" value="1"/>
</dbReference>
<feature type="coiled-coil region" evidence="7">
    <location>
        <begin position="563"/>
        <end position="590"/>
    </location>
</feature>
<evidence type="ECO:0000256" key="4">
    <source>
        <dbReference type="ARBA" id="ARBA00022833"/>
    </source>
</evidence>
<dbReference type="Gene3D" id="4.10.860.20">
    <property type="entry name" value="Rabenosyn, Rab binding domain"/>
    <property type="match status" value="1"/>
</dbReference>
<keyword evidence="3 6" id="KW-0863">Zinc-finger</keyword>